<comment type="caution">
    <text evidence="2">The sequence shown here is derived from an EMBL/GenBank/DDBJ whole genome shotgun (WGS) entry which is preliminary data.</text>
</comment>
<name>A0ABY3GK78_9PSED</name>
<evidence type="ECO:0000313" key="2">
    <source>
        <dbReference type="EMBL" id="TWR92089.1"/>
    </source>
</evidence>
<dbReference type="RefSeq" id="WP_146383588.1">
    <property type="nucleotide sequence ID" value="NZ_VFIO01000001.1"/>
</dbReference>
<dbReference type="Pfam" id="PF14301">
    <property type="entry name" value="DUF4376"/>
    <property type="match status" value="1"/>
</dbReference>
<dbReference type="EMBL" id="VFIO01000001">
    <property type="protein sequence ID" value="TWR92089.1"/>
    <property type="molecule type" value="Genomic_DNA"/>
</dbReference>
<accession>A0ABY3GK78</accession>
<gene>
    <name evidence="2" type="ORF">FJD38_00265</name>
</gene>
<feature type="domain" description="DUF4376" evidence="1">
    <location>
        <begin position="73"/>
        <end position="180"/>
    </location>
</feature>
<protein>
    <recommendedName>
        <fullName evidence="1">DUF4376 domain-containing protein</fullName>
    </recommendedName>
</protein>
<evidence type="ECO:0000259" key="1">
    <source>
        <dbReference type="Pfam" id="PF14301"/>
    </source>
</evidence>
<sequence>MARFCFLLAADGLILTRYTTALHGDSIPDEAVDVAKNIYDGSLNYRKDQQPYYLKNLLEFRPYKLNVQQQTLRTRQDIDQRCEEAITSGFTSSAIGTRADYSSQLDDQLNLNAAILLGIDMHYPCRDAQGEKVFRLHTAQQLRQVGEDFNQFKMKLLVYANELKQQLDQALTNNDLKAVDAIHWGAAIS</sequence>
<keyword evidence="3" id="KW-1185">Reference proteome</keyword>
<proteinExistence type="predicted"/>
<organism evidence="2 3">
    <name type="scientific">Pseudomonas saxonica</name>
    <dbReference type="NCBI Taxonomy" id="2600598"/>
    <lineage>
        <taxon>Bacteria</taxon>
        <taxon>Pseudomonadati</taxon>
        <taxon>Pseudomonadota</taxon>
        <taxon>Gammaproteobacteria</taxon>
        <taxon>Pseudomonadales</taxon>
        <taxon>Pseudomonadaceae</taxon>
        <taxon>Pseudomonas</taxon>
    </lineage>
</organism>
<dbReference type="InterPro" id="IPR025484">
    <property type="entry name" value="DUF4376"/>
</dbReference>
<reference evidence="2 3" key="1">
    <citation type="submission" date="2019-06" db="EMBL/GenBank/DDBJ databases">
        <title>Pseudomonas bimorpha sp. nov. isolated from bovine raw milk and skim milk concentrate.</title>
        <authorList>
            <person name="Hofmann K."/>
            <person name="Huptas C."/>
            <person name="Doll E."/>
            <person name="Scherer S."/>
            <person name="Wenning M."/>
        </authorList>
    </citation>
    <scope>NUCLEOTIDE SEQUENCE [LARGE SCALE GENOMIC DNA]</scope>
    <source>
        <strain evidence="2 3">DSM 108989</strain>
    </source>
</reference>
<evidence type="ECO:0000313" key="3">
    <source>
        <dbReference type="Proteomes" id="UP000318428"/>
    </source>
</evidence>
<dbReference type="Proteomes" id="UP000318428">
    <property type="component" value="Unassembled WGS sequence"/>
</dbReference>